<dbReference type="EMBL" id="FNGO01000004">
    <property type="protein sequence ID" value="SDL40811.1"/>
    <property type="molecule type" value="Genomic_DNA"/>
</dbReference>
<protein>
    <submittedName>
        <fullName evidence="2">Sigma-70 factor, region 1.1</fullName>
    </submittedName>
</protein>
<gene>
    <name evidence="2" type="ORF">SAMN04488692_10488</name>
</gene>
<dbReference type="STRING" id="321763.SAMN04488692_10488"/>
<feature type="domain" description="RNA polymerase sigma factor 70 region 1.1" evidence="1">
    <location>
        <begin position="13"/>
        <end position="58"/>
    </location>
</feature>
<reference evidence="2 3" key="1">
    <citation type="submission" date="2016-10" db="EMBL/GenBank/DDBJ databases">
        <authorList>
            <person name="de Groot N.N."/>
        </authorList>
    </citation>
    <scope>NUCLEOTIDE SEQUENCE [LARGE SCALE GENOMIC DNA]</scope>
    <source>
        <strain evidence="2 3">SLAS-1</strain>
    </source>
</reference>
<organism evidence="2 3">
    <name type="scientific">Halarsenatibacter silvermanii</name>
    <dbReference type="NCBI Taxonomy" id="321763"/>
    <lineage>
        <taxon>Bacteria</taxon>
        <taxon>Bacillati</taxon>
        <taxon>Bacillota</taxon>
        <taxon>Clostridia</taxon>
        <taxon>Halanaerobiales</taxon>
        <taxon>Halarsenatibacteraceae</taxon>
        <taxon>Halarsenatibacter</taxon>
    </lineage>
</organism>
<dbReference type="Proteomes" id="UP000199476">
    <property type="component" value="Unassembled WGS sequence"/>
</dbReference>
<evidence type="ECO:0000259" key="1">
    <source>
        <dbReference type="Pfam" id="PF03979"/>
    </source>
</evidence>
<sequence>MRDDERLNFDKSGSVHKLLKKGKEAGRLTREEVMEFIAGEEYDYDEIEKIFELLEEQNFERDRQGI</sequence>
<dbReference type="Pfam" id="PF03979">
    <property type="entry name" value="Sigma70_r1_1"/>
    <property type="match status" value="1"/>
</dbReference>
<proteinExistence type="predicted"/>
<dbReference type="GO" id="GO:0003677">
    <property type="term" value="F:DNA binding"/>
    <property type="evidence" value="ECO:0007669"/>
    <property type="project" value="InterPro"/>
</dbReference>
<dbReference type="GO" id="GO:0016987">
    <property type="term" value="F:sigma factor activity"/>
    <property type="evidence" value="ECO:0007669"/>
    <property type="project" value="InterPro"/>
</dbReference>
<evidence type="ECO:0000313" key="3">
    <source>
        <dbReference type="Proteomes" id="UP000199476"/>
    </source>
</evidence>
<keyword evidence="3" id="KW-1185">Reference proteome</keyword>
<dbReference type="InterPro" id="IPR042189">
    <property type="entry name" value="RNA_pol_sigma_70_r1_1_sf"/>
</dbReference>
<name>A0A1G9JTM6_9FIRM</name>
<dbReference type="AlphaFoldDB" id="A0A1G9JTM6"/>
<dbReference type="InterPro" id="IPR007127">
    <property type="entry name" value="RNA_pol_sigma_70_r1_1"/>
</dbReference>
<evidence type="ECO:0000313" key="2">
    <source>
        <dbReference type="EMBL" id="SDL40811.1"/>
    </source>
</evidence>
<dbReference type="RefSeq" id="WP_089758558.1">
    <property type="nucleotide sequence ID" value="NZ_FNGO01000004.1"/>
</dbReference>
<accession>A0A1G9JTM6</accession>
<dbReference type="Gene3D" id="1.10.220.120">
    <property type="entry name" value="Sigma-70 factor, region 1.1"/>
    <property type="match status" value="1"/>
</dbReference>